<dbReference type="EMBL" id="JYFN01000056">
    <property type="protein sequence ID" value="KJE20614.1"/>
    <property type="molecule type" value="Genomic_DNA"/>
</dbReference>
<keyword evidence="3" id="KW-1185">Reference proteome</keyword>
<evidence type="ECO:0000313" key="2">
    <source>
        <dbReference type="EMBL" id="KJE20614.1"/>
    </source>
</evidence>
<proteinExistence type="predicted"/>
<evidence type="ECO:0000259" key="1">
    <source>
        <dbReference type="Pfam" id="PF12867"/>
    </source>
</evidence>
<comment type="caution">
    <text evidence="2">The sequence shown here is derived from an EMBL/GenBank/DDBJ whole genome shotgun (WGS) entry which is preliminary data.</text>
</comment>
<organism evidence="2 3">
    <name type="scientific">Frankia torreyi</name>
    <dbReference type="NCBI Taxonomy" id="1856"/>
    <lineage>
        <taxon>Bacteria</taxon>
        <taxon>Bacillati</taxon>
        <taxon>Actinomycetota</taxon>
        <taxon>Actinomycetes</taxon>
        <taxon>Frankiales</taxon>
        <taxon>Frankiaceae</taxon>
        <taxon>Frankia</taxon>
    </lineage>
</organism>
<dbReference type="RefSeq" id="WP_044887604.1">
    <property type="nucleotide sequence ID" value="NZ_JYFN01000056.1"/>
</dbReference>
<evidence type="ECO:0000313" key="3">
    <source>
        <dbReference type="Proteomes" id="UP000032545"/>
    </source>
</evidence>
<dbReference type="InterPro" id="IPR034660">
    <property type="entry name" value="DinB/YfiT-like"/>
</dbReference>
<dbReference type="Proteomes" id="UP000032545">
    <property type="component" value="Unassembled WGS sequence"/>
</dbReference>
<sequence length="165" mass="18102">MEQVCSECDFDASAVGVGQVAADLGPVAARIAEHLLALPPDVVRHRPGPRVWSPIEYLGHLREAMAFHRWLIERATAEQTPVIPAVDPDASVAAADYRHGDLDDLLGQFARRVARLRETMERLDADLARRTIDLDGRVVEIALVARSALHECHHHDGDIVRAGLG</sequence>
<feature type="domain" description="DinB-like" evidence="1">
    <location>
        <begin position="29"/>
        <end position="155"/>
    </location>
</feature>
<dbReference type="Pfam" id="PF12867">
    <property type="entry name" value="DinB_2"/>
    <property type="match status" value="1"/>
</dbReference>
<gene>
    <name evidence="2" type="ORF">FF36_05119</name>
</gene>
<accession>A0A0D8B9J6</accession>
<dbReference type="SUPFAM" id="SSF109854">
    <property type="entry name" value="DinB/YfiT-like putative metalloenzymes"/>
    <property type="match status" value="1"/>
</dbReference>
<dbReference type="InterPro" id="IPR024775">
    <property type="entry name" value="DinB-like"/>
</dbReference>
<dbReference type="PATRIC" id="fig|1502723.3.peg.5320"/>
<protein>
    <submittedName>
        <fullName evidence="2">DinB superfamily</fullName>
    </submittedName>
</protein>
<reference evidence="3" key="1">
    <citation type="submission" date="2015-02" db="EMBL/GenBank/DDBJ databases">
        <title>Draft Genome of Frankia sp. CpI1-S.</title>
        <authorList>
            <person name="Oshone R.T."/>
            <person name="Ngom M."/>
            <person name="Ghodhbane-Gtari F."/>
            <person name="Gtari M."/>
            <person name="Morris K."/>
            <person name="Thomas K."/>
            <person name="Sen A."/>
            <person name="Tisa L.S."/>
        </authorList>
    </citation>
    <scope>NUCLEOTIDE SEQUENCE [LARGE SCALE GENOMIC DNA]</scope>
    <source>
        <strain evidence="3">CpI1-S</strain>
    </source>
</reference>
<name>A0A0D8B9J6_9ACTN</name>
<reference evidence="2 3" key="2">
    <citation type="journal article" date="2016" name="Genome Announc.">
        <title>Permanent Draft Genome Sequences for Two Variants of Frankia sp. Strain CpI1, the First Frankia Strain Isolated from Root Nodules of Comptonia peregrina.</title>
        <authorList>
            <person name="Oshone R."/>
            <person name="Hurst S.G.IV."/>
            <person name="Abebe-Akele F."/>
            <person name="Simpson S."/>
            <person name="Morris K."/>
            <person name="Thomas W.K."/>
            <person name="Tisa L.S."/>
        </authorList>
    </citation>
    <scope>NUCLEOTIDE SEQUENCE [LARGE SCALE GENOMIC DNA]</scope>
    <source>
        <strain evidence="3">CpI1-S</strain>
    </source>
</reference>
<dbReference type="Gene3D" id="1.20.120.450">
    <property type="entry name" value="dinb family like domain"/>
    <property type="match status" value="1"/>
</dbReference>
<dbReference type="AlphaFoldDB" id="A0A0D8B9J6"/>